<dbReference type="PANTHER" id="PTHR24379">
    <property type="entry name" value="KRAB AND ZINC FINGER DOMAIN-CONTAINING"/>
    <property type="match status" value="1"/>
</dbReference>
<feature type="domain" description="C2H2-type" evidence="7">
    <location>
        <begin position="401"/>
        <end position="429"/>
    </location>
</feature>
<keyword evidence="1" id="KW-0479">Metal-binding</keyword>
<evidence type="ECO:0000313" key="8">
    <source>
        <dbReference type="EMBL" id="KAG7295648.1"/>
    </source>
</evidence>
<dbReference type="EMBL" id="JAHIBW010000030">
    <property type="protein sequence ID" value="KAG7295648.1"/>
    <property type="molecule type" value="Genomic_DNA"/>
</dbReference>
<dbReference type="PROSITE" id="PS50157">
    <property type="entry name" value="ZINC_FINGER_C2H2_2"/>
    <property type="match status" value="7"/>
</dbReference>
<feature type="domain" description="C2H2-type" evidence="7">
    <location>
        <begin position="485"/>
        <end position="512"/>
    </location>
</feature>
<dbReference type="Pfam" id="PF00096">
    <property type="entry name" value="zf-C2H2"/>
    <property type="match status" value="5"/>
</dbReference>
<feature type="region of interest" description="Disordered" evidence="6">
    <location>
        <begin position="253"/>
        <end position="273"/>
    </location>
</feature>
<gene>
    <name evidence="8" type="ORF">JYU34_021928</name>
</gene>
<feature type="domain" description="C2H2-type" evidence="7">
    <location>
        <begin position="573"/>
        <end position="601"/>
    </location>
</feature>
<keyword evidence="4" id="KW-0862">Zinc</keyword>
<protein>
    <recommendedName>
        <fullName evidence="7">C2H2-type domain-containing protein</fullName>
    </recommendedName>
</protein>
<evidence type="ECO:0000256" key="3">
    <source>
        <dbReference type="ARBA" id="ARBA00022771"/>
    </source>
</evidence>
<evidence type="ECO:0000256" key="5">
    <source>
        <dbReference type="PROSITE-ProRule" id="PRU00042"/>
    </source>
</evidence>
<organism evidence="8 9">
    <name type="scientific">Plutella xylostella</name>
    <name type="common">Diamondback moth</name>
    <name type="synonym">Plutella maculipennis</name>
    <dbReference type="NCBI Taxonomy" id="51655"/>
    <lineage>
        <taxon>Eukaryota</taxon>
        <taxon>Metazoa</taxon>
        <taxon>Ecdysozoa</taxon>
        <taxon>Arthropoda</taxon>
        <taxon>Hexapoda</taxon>
        <taxon>Insecta</taxon>
        <taxon>Pterygota</taxon>
        <taxon>Neoptera</taxon>
        <taxon>Endopterygota</taxon>
        <taxon>Lepidoptera</taxon>
        <taxon>Glossata</taxon>
        <taxon>Ditrysia</taxon>
        <taxon>Yponomeutoidea</taxon>
        <taxon>Plutellidae</taxon>
        <taxon>Plutella</taxon>
    </lineage>
</organism>
<keyword evidence="3 5" id="KW-0863">Zinc-finger</keyword>
<dbReference type="Gene3D" id="3.30.160.60">
    <property type="entry name" value="Classic Zinc Finger"/>
    <property type="match status" value="5"/>
</dbReference>
<reference evidence="8 9" key="1">
    <citation type="submission" date="2021-06" db="EMBL/GenBank/DDBJ databases">
        <title>A haploid diamondback moth (Plutella xylostella L.) genome assembly resolves 31 chromosomes and identifies a diamide resistance mutation.</title>
        <authorList>
            <person name="Ward C.M."/>
            <person name="Perry K.D."/>
            <person name="Baker G."/>
            <person name="Powis K."/>
            <person name="Heckel D.G."/>
            <person name="Baxter S.W."/>
        </authorList>
    </citation>
    <scope>NUCLEOTIDE SEQUENCE [LARGE SCALE GENOMIC DNA]</scope>
    <source>
        <strain evidence="8 9">LV</strain>
        <tissue evidence="8">Single pupa</tissue>
    </source>
</reference>
<feature type="domain" description="C2H2-type" evidence="7">
    <location>
        <begin position="516"/>
        <end position="543"/>
    </location>
</feature>
<evidence type="ECO:0000256" key="1">
    <source>
        <dbReference type="ARBA" id="ARBA00022723"/>
    </source>
</evidence>
<accession>A0ABQ7PRN4</accession>
<dbReference type="SMART" id="SM00355">
    <property type="entry name" value="ZnF_C2H2"/>
    <property type="match status" value="9"/>
</dbReference>
<evidence type="ECO:0000256" key="2">
    <source>
        <dbReference type="ARBA" id="ARBA00022737"/>
    </source>
</evidence>
<feature type="region of interest" description="Disordered" evidence="6">
    <location>
        <begin position="622"/>
        <end position="643"/>
    </location>
</feature>
<feature type="region of interest" description="Disordered" evidence="6">
    <location>
        <begin position="1"/>
        <end position="25"/>
    </location>
</feature>
<sequence>MLQNSGPYGPNDVPGSLGAPMEKPQIGPVNMSHNLSHISKISQDSSQCTIPQYNLPHYPVYGHNQVHAEPQQNLFPNFTQNHVHRISYPILNHALHVNSSQNGVNPLDFNYQNPFKEYFNNVQGKYQQMASGLPSNSGASSYNPISTKASQKVYDLTEDSVNNCTYKANELNMCKEPYRGSNLDVSFKNSAVSCNSLVKRTERIENAVKHIESIIASDMLHRQKENQKKTIEIDKKHESFEPLKEECMDELEYNEGESDNSEDNEEEEDNKDEIKDVIVKEEPDFSVTLEVTSVINKIKPFVSDVNGCTKEQLDSNEIIITANNSVNEATYIVKNKLLSPHRYYECPNCNLLLNHPKRFLIHVKWHTFGLTNLKRQALAEAKEMKKARKRGEVVNPAEQTYPCSSCDKAFSRPSALKSHKHKYHKIEDRKCDICNIVVGDWRGYRLHHETVHKTERGFKCTRCDKIFKHKHTLTKHEASHEEKTVACPDCPKLFGSQRLLRQHAKTHERAQRGHTYHCSYCGKGFFESYTLQVHERTHRNEKPYSCTICGAAFNTNSSVKRHMKVSHSTEKPYECPTCHRSFSTELIRDRHCMRVHGDQSLFKFPCEQCDCKYLRLKDLKKHASKAHPKSRRRKNEVEDQEIE</sequence>
<keyword evidence="2" id="KW-0677">Repeat</keyword>
<dbReference type="SUPFAM" id="SSF57667">
    <property type="entry name" value="beta-beta-alpha zinc fingers"/>
    <property type="match status" value="4"/>
</dbReference>
<evidence type="ECO:0000256" key="4">
    <source>
        <dbReference type="ARBA" id="ARBA00022833"/>
    </source>
</evidence>
<keyword evidence="9" id="KW-1185">Reference proteome</keyword>
<feature type="domain" description="C2H2-type" evidence="7">
    <location>
        <begin position="604"/>
        <end position="632"/>
    </location>
</feature>
<evidence type="ECO:0000256" key="6">
    <source>
        <dbReference type="SAM" id="MobiDB-lite"/>
    </source>
</evidence>
<comment type="caution">
    <text evidence="8">The sequence shown here is derived from an EMBL/GenBank/DDBJ whole genome shotgun (WGS) entry which is preliminary data.</text>
</comment>
<dbReference type="PROSITE" id="PS00028">
    <property type="entry name" value="ZINC_FINGER_C2H2_1"/>
    <property type="match status" value="8"/>
</dbReference>
<name>A0ABQ7PRN4_PLUXY</name>
<dbReference type="InterPro" id="IPR036236">
    <property type="entry name" value="Znf_C2H2_sf"/>
</dbReference>
<evidence type="ECO:0000313" key="9">
    <source>
        <dbReference type="Proteomes" id="UP000823941"/>
    </source>
</evidence>
<feature type="compositionally biased region" description="Basic residues" evidence="6">
    <location>
        <begin position="622"/>
        <end position="634"/>
    </location>
</feature>
<evidence type="ECO:0000259" key="7">
    <source>
        <dbReference type="PROSITE" id="PS50157"/>
    </source>
</evidence>
<proteinExistence type="predicted"/>
<feature type="domain" description="C2H2-type" evidence="7">
    <location>
        <begin position="544"/>
        <end position="572"/>
    </location>
</feature>
<feature type="compositionally biased region" description="Acidic residues" evidence="6">
    <location>
        <begin position="253"/>
        <end position="271"/>
    </location>
</feature>
<feature type="domain" description="C2H2-type" evidence="7">
    <location>
        <begin position="458"/>
        <end position="485"/>
    </location>
</feature>
<dbReference type="PANTHER" id="PTHR24379:SF127">
    <property type="entry name" value="BLOODY FINGERS-RELATED"/>
    <property type="match status" value="1"/>
</dbReference>
<dbReference type="Proteomes" id="UP000823941">
    <property type="component" value="Chromosome 30"/>
</dbReference>
<dbReference type="InterPro" id="IPR013087">
    <property type="entry name" value="Znf_C2H2_type"/>
</dbReference>